<dbReference type="InterPro" id="IPR000100">
    <property type="entry name" value="RNase_P"/>
</dbReference>
<dbReference type="STRING" id="1423729.FC80_GL001647"/>
<dbReference type="GO" id="GO:0004526">
    <property type="term" value="F:ribonuclease P activity"/>
    <property type="evidence" value="ECO:0007669"/>
    <property type="project" value="UniProtKB-UniRule"/>
</dbReference>
<dbReference type="InterPro" id="IPR020568">
    <property type="entry name" value="Ribosomal_Su5_D2-typ_SF"/>
</dbReference>
<gene>
    <name evidence="7" type="ORF">FC80_GL001647</name>
</gene>
<keyword evidence="8" id="KW-1185">Reference proteome</keyword>
<dbReference type="PATRIC" id="fig|1423729.3.peg.1671"/>
<dbReference type="Pfam" id="PF00825">
    <property type="entry name" value="Ribonuclease_P"/>
    <property type="match status" value="1"/>
</dbReference>
<keyword evidence="1" id="KW-0819">tRNA processing</keyword>
<reference evidence="7 8" key="1">
    <citation type="journal article" date="2015" name="Genome Announc.">
        <title>Expanding the biotechnology potential of lactobacilli through comparative genomics of 213 strains and associated genera.</title>
        <authorList>
            <person name="Sun Z."/>
            <person name="Harris H.M."/>
            <person name="McCann A."/>
            <person name="Guo C."/>
            <person name="Argimon S."/>
            <person name="Zhang W."/>
            <person name="Yang X."/>
            <person name="Jeffery I.B."/>
            <person name="Cooney J.C."/>
            <person name="Kagawa T.F."/>
            <person name="Liu W."/>
            <person name="Song Y."/>
            <person name="Salvetti E."/>
            <person name="Wrobel A."/>
            <person name="Rasinkangas P."/>
            <person name="Parkhill J."/>
            <person name="Rea M.C."/>
            <person name="O'Sullivan O."/>
            <person name="Ritari J."/>
            <person name="Douillard F.P."/>
            <person name="Paul Ross R."/>
            <person name="Yang R."/>
            <person name="Briner A.E."/>
            <person name="Felis G.E."/>
            <person name="de Vos W.M."/>
            <person name="Barrangou R."/>
            <person name="Klaenhammer T.R."/>
            <person name="Caufield P.W."/>
            <person name="Cui Y."/>
            <person name="Zhang H."/>
            <person name="O'Toole P.W."/>
        </authorList>
    </citation>
    <scope>NUCLEOTIDE SEQUENCE [LARGE SCALE GENOMIC DNA]</scope>
    <source>
        <strain evidence="7 8">DSM 21116</strain>
    </source>
</reference>
<evidence type="ECO:0000256" key="5">
    <source>
        <dbReference type="ARBA" id="ARBA00022884"/>
    </source>
</evidence>
<dbReference type="GO" id="GO:0030677">
    <property type="term" value="C:ribonuclease P complex"/>
    <property type="evidence" value="ECO:0007669"/>
    <property type="project" value="TreeGrafter"/>
</dbReference>
<keyword evidence="2" id="KW-0540">Nuclease</keyword>
<evidence type="ECO:0000313" key="7">
    <source>
        <dbReference type="EMBL" id="KRM92708.1"/>
    </source>
</evidence>
<dbReference type="EC" id="3.1.26.5" evidence="6"/>
<keyword evidence="5" id="KW-0694">RNA-binding</keyword>
<proteinExistence type="predicted"/>
<dbReference type="PANTHER" id="PTHR33992">
    <property type="entry name" value="RIBONUCLEASE P PROTEIN COMPONENT"/>
    <property type="match status" value="1"/>
</dbReference>
<dbReference type="SUPFAM" id="SSF54211">
    <property type="entry name" value="Ribosomal protein S5 domain 2-like"/>
    <property type="match status" value="1"/>
</dbReference>
<evidence type="ECO:0000256" key="1">
    <source>
        <dbReference type="ARBA" id="ARBA00022694"/>
    </source>
</evidence>
<dbReference type="AlphaFoldDB" id="A0A0R2CSP3"/>
<sequence>MGISVGKKIGNSVARNWVKRRIRQSLTELKPHLRQDCDFIVIARPPISGVSMADTKNNLMHILRLAHILLA</sequence>
<dbReference type="Gene3D" id="3.30.230.10">
    <property type="match status" value="1"/>
</dbReference>
<accession>A0A0R2CSP3</accession>
<dbReference type="EMBL" id="AYZE01000005">
    <property type="protein sequence ID" value="KRM92708.1"/>
    <property type="molecule type" value="Genomic_DNA"/>
</dbReference>
<dbReference type="Proteomes" id="UP000051131">
    <property type="component" value="Unassembled WGS sequence"/>
</dbReference>
<dbReference type="InterPro" id="IPR014721">
    <property type="entry name" value="Ribsml_uS5_D2-typ_fold_subgr"/>
</dbReference>
<evidence type="ECO:0000256" key="3">
    <source>
        <dbReference type="ARBA" id="ARBA00022759"/>
    </source>
</evidence>
<dbReference type="GO" id="GO:0042781">
    <property type="term" value="F:3'-tRNA processing endoribonuclease activity"/>
    <property type="evidence" value="ECO:0007669"/>
    <property type="project" value="TreeGrafter"/>
</dbReference>
<name>A0A0R2CSP3_9LACO</name>
<dbReference type="NCBIfam" id="TIGR00188">
    <property type="entry name" value="rnpA"/>
    <property type="match status" value="1"/>
</dbReference>
<protein>
    <recommendedName>
        <fullName evidence="6">Ribonuclease P protein component</fullName>
        <ecNumber evidence="6">3.1.26.5</ecNumber>
    </recommendedName>
</protein>
<keyword evidence="4" id="KW-0378">Hydrolase</keyword>
<keyword evidence="3" id="KW-0255">Endonuclease</keyword>
<evidence type="ECO:0000256" key="2">
    <source>
        <dbReference type="ARBA" id="ARBA00022722"/>
    </source>
</evidence>
<comment type="caution">
    <text evidence="7">The sequence shown here is derived from an EMBL/GenBank/DDBJ whole genome shotgun (WGS) entry which is preliminary data.</text>
</comment>
<organism evidence="7 8">
    <name type="scientific">Liquorilactobacillus cacaonum DSM 21116</name>
    <dbReference type="NCBI Taxonomy" id="1423729"/>
    <lineage>
        <taxon>Bacteria</taxon>
        <taxon>Bacillati</taxon>
        <taxon>Bacillota</taxon>
        <taxon>Bacilli</taxon>
        <taxon>Lactobacillales</taxon>
        <taxon>Lactobacillaceae</taxon>
        <taxon>Liquorilactobacillus</taxon>
    </lineage>
</organism>
<evidence type="ECO:0000256" key="6">
    <source>
        <dbReference type="NCBIfam" id="TIGR00188"/>
    </source>
</evidence>
<dbReference type="PANTHER" id="PTHR33992:SF1">
    <property type="entry name" value="RIBONUCLEASE P PROTEIN COMPONENT"/>
    <property type="match status" value="1"/>
</dbReference>
<evidence type="ECO:0000256" key="4">
    <source>
        <dbReference type="ARBA" id="ARBA00022801"/>
    </source>
</evidence>
<dbReference type="GO" id="GO:0000049">
    <property type="term" value="F:tRNA binding"/>
    <property type="evidence" value="ECO:0007669"/>
    <property type="project" value="InterPro"/>
</dbReference>
<evidence type="ECO:0000313" key="8">
    <source>
        <dbReference type="Proteomes" id="UP000051131"/>
    </source>
</evidence>